<reference evidence="3 4" key="1">
    <citation type="submission" date="2019-11" db="EMBL/GenBank/DDBJ databases">
        <title>Complete genome sequence of Corynebacterium kalinowskii 1959, a novel Corynebacterium species isolated from soil of a small paddock in Vilsendorf, Germany.</title>
        <authorList>
            <person name="Schaffert L."/>
            <person name="Ruwe M."/>
            <person name="Milse J."/>
            <person name="Hanuschka K."/>
            <person name="Ortseifen V."/>
            <person name="Droste J."/>
            <person name="Brandt D."/>
            <person name="Schlueter L."/>
            <person name="Kutter Y."/>
            <person name="Vinke S."/>
            <person name="Viehoefer P."/>
            <person name="Jacob L."/>
            <person name="Luebke N.-C."/>
            <person name="Schulte-Berndt E."/>
            <person name="Hain C."/>
            <person name="Linder M."/>
            <person name="Schmidt P."/>
            <person name="Wollenschlaeger L."/>
            <person name="Luttermann T."/>
            <person name="Thieme E."/>
            <person name="Hassa J."/>
            <person name="Haak M."/>
            <person name="Wittchen M."/>
            <person name="Mentz A."/>
            <person name="Persicke M."/>
            <person name="Busche T."/>
            <person name="Ruckert C."/>
        </authorList>
    </citation>
    <scope>NUCLEOTIDE SEQUENCE [LARGE SCALE GENOMIC DNA]</scope>
    <source>
        <strain evidence="3 4">2039</strain>
    </source>
</reference>
<dbReference type="RefSeq" id="WP_156230110.1">
    <property type="nucleotide sequence ID" value="NZ_CP046455.1"/>
</dbReference>
<gene>
    <name evidence="3" type="ORF">COCCU_02810</name>
</gene>
<keyword evidence="2" id="KW-0732">Signal</keyword>
<evidence type="ECO:0000313" key="3">
    <source>
        <dbReference type="EMBL" id="QGU06516.1"/>
    </source>
</evidence>
<dbReference type="KEGG" id="cok:COCCU_02810"/>
<feature type="signal peptide" evidence="2">
    <location>
        <begin position="1"/>
        <end position="24"/>
    </location>
</feature>
<dbReference type="Proteomes" id="UP000424462">
    <property type="component" value="Chromosome"/>
</dbReference>
<evidence type="ECO:0008006" key="5">
    <source>
        <dbReference type="Google" id="ProtNLM"/>
    </source>
</evidence>
<proteinExistence type="predicted"/>
<evidence type="ECO:0000256" key="1">
    <source>
        <dbReference type="SAM" id="MobiDB-lite"/>
    </source>
</evidence>
<name>A0A6B8W6I1_9CORY</name>
<feature type="chain" id="PRO_5025510451" description="Secreted protein" evidence="2">
    <location>
        <begin position="25"/>
        <end position="150"/>
    </location>
</feature>
<keyword evidence="4" id="KW-1185">Reference proteome</keyword>
<evidence type="ECO:0000313" key="4">
    <source>
        <dbReference type="Proteomes" id="UP000424462"/>
    </source>
</evidence>
<organism evidence="3 4">
    <name type="scientific">Corynebacterium occultum</name>
    <dbReference type="NCBI Taxonomy" id="2675219"/>
    <lineage>
        <taxon>Bacteria</taxon>
        <taxon>Bacillati</taxon>
        <taxon>Actinomycetota</taxon>
        <taxon>Actinomycetes</taxon>
        <taxon>Mycobacteriales</taxon>
        <taxon>Corynebacteriaceae</taxon>
        <taxon>Corynebacterium</taxon>
    </lineage>
</organism>
<sequence precursor="true">MKRFLPTITILATATLIAACTGNAEPDAVTVTVTAAPESSTPQTTQVTITQTQSSTTSSSTEPPTECTPEALSRDVDPGLDTVLYCDGQWLRGGRWQTDWVVYAYWESGRWNQYSSHGTSEVTGYPCYDLERARNDGAPEEILGMMAACG</sequence>
<dbReference type="EMBL" id="CP046455">
    <property type="protein sequence ID" value="QGU06516.1"/>
    <property type="molecule type" value="Genomic_DNA"/>
</dbReference>
<dbReference type="AlphaFoldDB" id="A0A6B8W6I1"/>
<evidence type="ECO:0000256" key="2">
    <source>
        <dbReference type="SAM" id="SignalP"/>
    </source>
</evidence>
<protein>
    <recommendedName>
        <fullName evidence="5">Secreted protein</fullName>
    </recommendedName>
</protein>
<feature type="region of interest" description="Disordered" evidence="1">
    <location>
        <begin position="36"/>
        <end position="73"/>
    </location>
</feature>
<dbReference type="PROSITE" id="PS51257">
    <property type="entry name" value="PROKAR_LIPOPROTEIN"/>
    <property type="match status" value="1"/>
</dbReference>
<feature type="compositionally biased region" description="Low complexity" evidence="1">
    <location>
        <begin position="39"/>
        <end position="70"/>
    </location>
</feature>
<accession>A0A6B8W6I1</accession>